<comment type="caution">
    <text evidence="2">The sequence shown here is derived from an EMBL/GenBank/DDBJ whole genome shotgun (WGS) entry which is preliminary data.</text>
</comment>
<keyword evidence="1" id="KW-0812">Transmembrane</keyword>
<dbReference type="EMBL" id="JACT01000006">
    <property type="protein sequence ID" value="KMS52440.1"/>
    <property type="molecule type" value="Genomic_DNA"/>
</dbReference>
<accession>A0A0J8AB93</accession>
<dbReference type="Proteomes" id="UP000052232">
    <property type="component" value="Unassembled WGS sequence"/>
</dbReference>
<name>A0A0J8AB93_9SPHN</name>
<evidence type="ECO:0000313" key="3">
    <source>
        <dbReference type="Proteomes" id="UP000052232"/>
    </source>
</evidence>
<protein>
    <submittedName>
        <fullName evidence="2">Uncharacterized protein</fullName>
    </submittedName>
</protein>
<reference evidence="2 3" key="1">
    <citation type="journal article" date="2015" name="G3 (Bethesda)">
        <title>Insights into Ongoing Evolution of the Hexachlorocyclohexane Catabolic Pathway from Comparative Genomics of Ten Sphingomonadaceae Strains.</title>
        <authorList>
            <person name="Pearce S.L."/>
            <person name="Oakeshott J.G."/>
            <person name="Pandey G."/>
        </authorList>
    </citation>
    <scope>NUCLEOTIDE SEQUENCE [LARGE SCALE GENOMIC DNA]</scope>
    <source>
        <strain evidence="2 3">LL01</strain>
    </source>
</reference>
<proteinExistence type="predicted"/>
<keyword evidence="3" id="KW-1185">Reference proteome</keyword>
<evidence type="ECO:0000313" key="2">
    <source>
        <dbReference type="EMBL" id="KMS52440.1"/>
    </source>
</evidence>
<gene>
    <name evidence="2" type="ORF">V473_21535</name>
</gene>
<organism evidence="2 3">
    <name type="scientific">Sphingobium cupriresistens LL01</name>
    <dbReference type="NCBI Taxonomy" id="1420583"/>
    <lineage>
        <taxon>Bacteria</taxon>
        <taxon>Pseudomonadati</taxon>
        <taxon>Pseudomonadota</taxon>
        <taxon>Alphaproteobacteria</taxon>
        <taxon>Sphingomonadales</taxon>
        <taxon>Sphingomonadaceae</taxon>
        <taxon>Sphingobium</taxon>
    </lineage>
</organism>
<dbReference type="AlphaFoldDB" id="A0A0J8AB93"/>
<dbReference type="PATRIC" id="fig|1420583.3.peg.4120"/>
<keyword evidence="1" id="KW-1133">Transmembrane helix</keyword>
<keyword evidence="1" id="KW-0472">Membrane</keyword>
<dbReference type="STRING" id="1420583.V473_21535"/>
<feature type="transmembrane region" description="Helical" evidence="1">
    <location>
        <begin position="23"/>
        <end position="51"/>
    </location>
</feature>
<evidence type="ECO:0000256" key="1">
    <source>
        <dbReference type="SAM" id="Phobius"/>
    </source>
</evidence>
<sequence length="55" mass="5813">MGMIFGKNAIEENLMTRTHGGNWVGILAFVCGAAVILPSLVALALSLLAVVRIIF</sequence>